<feature type="compositionally biased region" description="Polar residues" evidence="1">
    <location>
        <begin position="1"/>
        <end position="10"/>
    </location>
</feature>
<organism evidence="2 3">
    <name type="scientific">Pholiota conissans</name>
    <dbReference type="NCBI Taxonomy" id="109636"/>
    <lineage>
        <taxon>Eukaryota</taxon>
        <taxon>Fungi</taxon>
        <taxon>Dikarya</taxon>
        <taxon>Basidiomycota</taxon>
        <taxon>Agaricomycotina</taxon>
        <taxon>Agaricomycetes</taxon>
        <taxon>Agaricomycetidae</taxon>
        <taxon>Agaricales</taxon>
        <taxon>Agaricineae</taxon>
        <taxon>Strophariaceae</taxon>
        <taxon>Pholiota</taxon>
    </lineage>
</organism>
<comment type="caution">
    <text evidence="2">The sequence shown here is derived from an EMBL/GenBank/DDBJ whole genome shotgun (WGS) entry which is preliminary data.</text>
</comment>
<proteinExistence type="predicted"/>
<feature type="region of interest" description="Disordered" evidence="1">
    <location>
        <begin position="76"/>
        <end position="104"/>
    </location>
</feature>
<feature type="region of interest" description="Disordered" evidence="1">
    <location>
        <begin position="1"/>
        <end position="61"/>
    </location>
</feature>
<feature type="compositionally biased region" description="Low complexity" evidence="1">
    <location>
        <begin position="81"/>
        <end position="90"/>
    </location>
</feature>
<evidence type="ECO:0000256" key="1">
    <source>
        <dbReference type="SAM" id="MobiDB-lite"/>
    </source>
</evidence>
<protein>
    <submittedName>
        <fullName evidence="2">Uncharacterized protein</fullName>
    </submittedName>
</protein>
<dbReference type="EMBL" id="MU155359">
    <property type="protein sequence ID" value="KAF9474839.1"/>
    <property type="molecule type" value="Genomic_DNA"/>
</dbReference>
<sequence>MSASETSSTHLPPRTPPKKKSLRDLNSTTPLGGRSKASGSTARAAAVSLQPPTRSSPGRGLTLRIEDNMTEFSKAKAVQSAPVRPIRRLPAIPPPPIPASTVDEAPSSMLVTPVLNTDAPPRAKRALPRLPIVATEPPRAISDAISGATVSASAVERRRPLPIPIPLTRKAESHPQSDSSPPITVSRSLPASSTVTNPPATKIPSPSLIATFPHPDILFSPKKKKHQHSGSEKIPGKKTADRKLRSSRSNIDLNLDVVQLHRQYVVDRSPVCISLDCDTASEDEYSEETRSTAVFIRDAPAVGQRLKEVRKSGINAHDHADYAWLLTNRILHHQKSSEGHITCKWMREKRGKRYTEEDFSNIIDALRQL</sequence>
<evidence type="ECO:0000313" key="2">
    <source>
        <dbReference type="EMBL" id="KAF9474839.1"/>
    </source>
</evidence>
<reference evidence="2" key="1">
    <citation type="submission" date="2020-11" db="EMBL/GenBank/DDBJ databases">
        <authorList>
            <consortium name="DOE Joint Genome Institute"/>
            <person name="Ahrendt S."/>
            <person name="Riley R."/>
            <person name="Andreopoulos W."/>
            <person name="Labutti K."/>
            <person name="Pangilinan J."/>
            <person name="Ruiz-Duenas F.J."/>
            <person name="Barrasa J.M."/>
            <person name="Sanchez-Garcia M."/>
            <person name="Camarero S."/>
            <person name="Miyauchi S."/>
            <person name="Serrano A."/>
            <person name="Linde D."/>
            <person name="Babiker R."/>
            <person name="Drula E."/>
            <person name="Ayuso-Fernandez I."/>
            <person name="Pacheco R."/>
            <person name="Padilla G."/>
            <person name="Ferreira P."/>
            <person name="Barriuso J."/>
            <person name="Kellner H."/>
            <person name="Castanera R."/>
            <person name="Alfaro M."/>
            <person name="Ramirez L."/>
            <person name="Pisabarro A.G."/>
            <person name="Kuo A."/>
            <person name="Tritt A."/>
            <person name="Lipzen A."/>
            <person name="He G."/>
            <person name="Yan M."/>
            <person name="Ng V."/>
            <person name="Cullen D."/>
            <person name="Martin F."/>
            <person name="Rosso M.-N."/>
            <person name="Henrissat B."/>
            <person name="Hibbett D."/>
            <person name="Martinez A.T."/>
            <person name="Grigoriev I.V."/>
        </authorList>
    </citation>
    <scope>NUCLEOTIDE SEQUENCE</scope>
    <source>
        <strain evidence="2">CIRM-BRFM 674</strain>
    </source>
</reference>
<evidence type="ECO:0000313" key="3">
    <source>
        <dbReference type="Proteomes" id="UP000807469"/>
    </source>
</evidence>
<feature type="compositionally biased region" description="Polar residues" evidence="1">
    <location>
        <begin position="176"/>
        <end position="199"/>
    </location>
</feature>
<dbReference type="OrthoDB" id="2980827at2759"/>
<accession>A0A9P5YUG7</accession>
<name>A0A9P5YUG7_9AGAR</name>
<gene>
    <name evidence="2" type="ORF">BDN70DRAFT_884399</name>
</gene>
<dbReference type="Proteomes" id="UP000807469">
    <property type="component" value="Unassembled WGS sequence"/>
</dbReference>
<feature type="region of interest" description="Disordered" evidence="1">
    <location>
        <begin position="164"/>
        <end position="246"/>
    </location>
</feature>
<feature type="compositionally biased region" description="Basic and acidic residues" evidence="1">
    <location>
        <begin position="229"/>
        <end position="244"/>
    </location>
</feature>
<dbReference type="AlphaFoldDB" id="A0A9P5YUG7"/>
<keyword evidence="3" id="KW-1185">Reference proteome</keyword>